<protein>
    <submittedName>
        <fullName evidence="8">GATA-type domain-containing protein</fullName>
    </submittedName>
</protein>
<sequence>MAAPNEETPSCSSDVKHNAEMNATPKLVMEKFEQMNTRPHNDAPTIAKEPRLSANLHGTSSNSPSPVISNGQDDPSVPQAVGSFSCQNGPEIATGSKKRKPKPDGIGHISGSSSNVTVITIPDSSDKENVQNSSIDAASYAEKTNQSTATPVQDIVDTATNQQPPNVAGYVASIKKTQHVQKVSDAVRSDRRIPQINRDSAQNASPIDANPVQKASDTAAKSGLNPLNISMVVIPRRRAINAVEKQPEVGASTTPELPHTVTHQMATETTASSNQKPLPAANSNQPSIKATASSAQKSQEIMKKPSNVMQDSANKETTSPEPSSSNLTNGVNRSLSNTSILTRRNNKPRTKRRYTHRFCANCAGNVTGQWRLDVDGRLLCNACGQYKILNGVDRPARLFNKPERSSRRSKSLRQCAQLCH</sequence>
<evidence type="ECO:0000256" key="3">
    <source>
        <dbReference type="ARBA" id="ARBA00023242"/>
    </source>
</evidence>
<dbReference type="GO" id="GO:0008270">
    <property type="term" value="F:zinc ion binding"/>
    <property type="evidence" value="ECO:0007669"/>
    <property type="project" value="UniProtKB-KW"/>
</dbReference>
<evidence type="ECO:0000256" key="5">
    <source>
        <dbReference type="SAM" id="MobiDB-lite"/>
    </source>
</evidence>
<accession>A0A7E4VEL3</accession>
<dbReference type="GO" id="GO:0043565">
    <property type="term" value="F:sequence-specific DNA binding"/>
    <property type="evidence" value="ECO:0007669"/>
    <property type="project" value="InterPro"/>
</dbReference>
<keyword evidence="7" id="KW-1185">Reference proteome</keyword>
<evidence type="ECO:0000313" key="8">
    <source>
        <dbReference type="WBParaSite" id="Pan_g19987.t1"/>
    </source>
</evidence>
<dbReference type="WBParaSite" id="Pan_g19987.t1">
    <property type="protein sequence ID" value="Pan_g19987.t1"/>
    <property type="gene ID" value="Pan_g19987"/>
</dbReference>
<reference evidence="8" key="2">
    <citation type="submission" date="2020-10" db="UniProtKB">
        <authorList>
            <consortium name="WormBaseParasite"/>
        </authorList>
    </citation>
    <scope>IDENTIFICATION</scope>
</reference>
<keyword evidence="4" id="KW-0862">Zinc</keyword>
<keyword evidence="4" id="KW-0863">Zinc-finger</keyword>
<dbReference type="PROSITE" id="PS50114">
    <property type="entry name" value="GATA_ZN_FINGER_2"/>
    <property type="match status" value="1"/>
</dbReference>
<reference evidence="7" key="1">
    <citation type="journal article" date="2013" name="Genetics">
        <title>The draft genome and transcriptome of Panagrellus redivivus are shaped by the harsh demands of a free-living lifestyle.</title>
        <authorList>
            <person name="Srinivasan J."/>
            <person name="Dillman A.R."/>
            <person name="Macchietto M.G."/>
            <person name="Heikkinen L."/>
            <person name="Lakso M."/>
            <person name="Fracchia K.M."/>
            <person name="Antoshechkin I."/>
            <person name="Mortazavi A."/>
            <person name="Wong G."/>
            <person name="Sternberg P.W."/>
        </authorList>
    </citation>
    <scope>NUCLEOTIDE SEQUENCE [LARGE SCALE GENOMIC DNA]</scope>
    <source>
        <strain evidence="7">MT8872</strain>
    </source>
</reference>
<dbReference type="AlphaFoldDB" id="A0A7E4VEL3"/>
<evidence type="ECO:0000256" key="4">
    <source>
        <dbReference type="PROSITE-ProRule" id="PRU00094"/>
    </source>
</evidence>
<feature type="compositionally biased region" description="Polar residues" evidence="5">
    <location>
        <begin position="266"/>
        <end position="299"/>
    </location>
</feature>
<feature type="region of interest" description="Disordered" evidence="5">
    <location>
        <begin position="1"/>
        <end position="164"/>
    </location>
</feature>
<dbReference type="Pfam" id="PF00320">
    <property type="entry name" value="GATA"/>
    <property type="match status" value="1"/>
</dbReference>
<feature type="compositionally biased region" description="Polar residues" evidence="5">
    <location>
        <begin position="307"/>
        <end position="341"/>
    </location>
</feature>
<feature type="compositionally biased region" description="Polar residues" evidence="5">
    <location>
        <begin position="130"/>
        <end position="151"/>
    </location>
</feature>
<dbReference type="SMART" id="SM00401">
    <property type="entry name" value="ZnF_GATA"/>
    <property type="match status" value="1"/>
</dbReference>
<feature type="region of interest" description="Disordered" evidence="5">
    <location>
        <begin position="266"/>
        <end position="350"/>
    </location>
</feature>
<organism evidence="7 8">
    <name type="scientific">Panagrellus redivivus</name>
    <name type="common">Microworm</name>
    <dbReference type="NCBI Taxonomy" id="6233"/>
    <lineage>
        <taxon>Eukaryota</taxon>
        <taxon>Metazoa</taxon>
        <taxon>Ecdysozoa</taxon>
        <taxon>Nematoda</taxon>
        <taxon>Chromadorea</taxon>
        <taxon>Rhabditida</taxon>
        <taxon>Tylenchina</taxon>
        <taxon>Panagrolaimomorpha</taxon>
        <taxon>Panagrolaimoidea</taxon>
        <taxon>Panagrolaimidae</taxon>
        <taxon>Panagrellus</taxon>
    </lineage>
</organism>
<evidence type="ECO:0000256" key="1">
    <source>
        <dbReference type="ARBA" id="ARBA00023015"/>
    </source>
</evidence>
<dbReference type="Proteomes" id="UP000492821">
    <property type="component" value="Unassembled WGS sequence"/>
</dbReference>
<dbReference type="InterPro" id="IPR013088">
    <property type="entry name" value="Znf_NHR/GATA"/>
</dbReference>
<evidence type="ECO:0000313" key="7">
    <source>
        <dbReference type="Proteomes" id="UP000492821"/>
    </source>
</evidence>
<dbReference type="GO" id="GO:0006355">
    <property type="term" value="P:regulation of DNA-templated transcription"/>
    <property type="evidence" value="ECO:0007669"/>
    <property type="project" value="InterPro"/>
</dbReference>
<dbReference type="CDD" id="cd00202">
    <property type="entry name" value="ZnF_GATA"/>
    <property type="match status" value="1"/>
</dbReference>
<keyword evidence="3" id="KW-0539">Nucleus</keyword>
<feature type="compositionally biased region" description="Polar residues" evidence="5">
    <location>
        <begin position="56"/>
        <end position="73"/>
    </location>
</feature>
<dbReference type="SUPFAM" id="SSF57716">
    <property type="entry name" value="Glucocorticoid receptor-like (DNA-binding domain)"/>
    <property type="match status" value="1"/>
</dbReference>
<name>A0A7E4VEL3_PANRE</name>
<evidence type="ECO:0000259" key="6">
    <source>
        <dbReference type="PROSITE" id="PS50114"/>
    </source>
</evidence>
<dbReference type="Gene3D" id="3.30.50.10">
    <property type="entry name" value="Erythroid Transcription Factor GATA-1, subunit A"/>
    <property type="match status" value="1"/>
</dbReference>
<keyword evidence="2" id="KW-0804">Transcription</keyword>
<evidence type="ECO:0000256" key="2">
    <source>
        <dbReference type="ARBA" id="ARBA00023163"/>
    </source>
</evidence>
<keyword evidence="1" id="KW-0805">Transcription regulation</keyword>
<dbReference type="InterPro" id="IPR000679">
    <property type="entry name" value="Znf_GATA"/>
</dbReference>
<dbReference type="PROSITE" id="PS00344">
    <property type="entry name" value="GATA_ZN_FINGER_1"/>
    <property type="match status" value="1"/>
</dbReference>
<keyword evidence="4" id="KW-0479">Metal-binding</keyword>
<feature type="domain" description="GATA-type" evidence="6">
    <location>
        <begin position="353"/>
        <end position="407"/>
    </location>
</feature>
<proteinExistence type="predicted"/>
<feature type="region of interest" description="Disordered" evidence="5">
    <location>
        <begin position="182"/>
        <end position="221"/>
    </location>
</feature>